<sequence>MQPADDRPAPTVPSGLVLAPFGRRILGALLDQLLVLVPVAIGVVLAGYRPGDDLSDDELLLMNAITVGVAFVYETVMVGVFGRTVGKIAAGTRVVSVSHGGSIGWFGAVQRALVPSVAAAVPAWGFVLGGIVYGLAFVHPLRQGLHDRAAGSVVVMHR</sequence>
<dbReference type="PANTHER" id="PTHR36115">
    <property type="entry name" value="PROLINE-RICH ANTIGEN HOMOLOG-RELATED"/>
    <property type="match status" value="1"/>
</dbReference>
<comment type="subcellular location">
    <subcellularLocation>
        <location evidence="1">Cell membrane</location>
        <topology evidence="1">Multi-pass membrane protein</topology>
    </subcellularLocation>
</comment>
<keyword evidence="2" id="KW-1003">Cell membrane</keyword>
<dbReference type="EMBL" id="CAEZSR010000054">
    <property type="protein sequence ID" value="CAB4559493.1"/>
    <property type="molecule type" value="Genomic_DNA"/>
</dbReference>
<feature type="domain" description="RDD" evidence="7">
    <location>
        <begin position="19"/>
        <end position="151"/>
    </location>
</feature>
<evidence type="ECO:0000259" key="7">
    <source>
        <dbReference type="Pfam" id="PF06271"/>
    </source>
</evidence>
<reference evidence="8" key="1">
    <citation type="submission" date="2020-05" db="EMBL/GenBank/DDBJ databases">
        <authorList>
            <person name="Chiriac C."/>
            <person name="Salcher M."/>
            <person name="Ghai R."/>
            <person name="Kavagutti S V."/>
        </authorList>
    </citation>
    <scope>NUCLEOTIDE SEQUENCE</scope>
</reference>
<dbReference type="InterPro" id="IPR051791">
    <property type="entry name" value="Pra-immunoreactive"/>
</dbReference>
<accession>A0A6J6DB18</accession>
<proteinExistence type="predicted"/>
<keyword evidence="4 6" id="KW-1133">Transmembrane helix</keyword>
<evidence type="ECO:0000313" key="8">
    <source>
        <dbReference type="EMBL" id="CAB4559493.1"/>
    </source>
</evidence>
<name>A0A6J6DB18_9ZZZZ</name>
<evidence type="ECO:0000256" key="1">
    <source>
        <dbReference type="ARBA" id="ARBA00004651"/>
    </source>
</evidence>
<organism evidence="8">
    <name type="scientific">freshwater metagenome</name>
    <dbReference type="NCBI Taxonomy" id="449393"/>
    <lineage>
        <taxon>unclassified sequences</taxon>
        <taxon>metagenomes</taxon>
        <taxon>ecological metagenomes</taxon>
    </lineage>
</organism>
<evidence type="ECO:0000256" key="3">
    <source>
        <dbReference type="ARBA" id="ARBA00022692"/>
    </source>
</evidence>
<evidence type="ECO:0000256" key="5">
    <source>
        <dbReference type="ARBA" id="ARBA00023136"/>
    </source>
</evidence>
<protein>
    <submittedName>
        <fullName evidence="8">Unannotated protein</fullName>
    </submittedName>
</protein>
<keyword evidence="3 6" id="KW-0812">Transmembrane</keyword>
<dbReference type="GO" id="GO:0005886">
    <property type="term" value="C:plasma membrane"/>
    <property type="evidence" value="ECO:0007669"/>
    <property type="project" value="UniProtKB-SubCell"/>
</dbReference>
<gene>
    <name evidence="8" type="ORF">UFOPK1493_01670</name>
</gene>
<evidence type="ECO:0000256" key="4">
    <source>
        <dbReference type="ARBA" id="ARBA00022989"/>
    </source>
</evidence>
<dbReference type="AlphaFoldDB" id="A0A6J6DB18"/>
<dbReference type="InterPro" id="IPR010432">
    <property type="entry name" value="RDD"/>
</dbReference>
<evidence type="ECO:0000256" key="6">
    <source>
        <dbReference type="SAM" id="Phobius"/>
    </source>
</evidence>
<evidence type="ECO:0000256" key="2">
    <source>
        <dbReference type="ARBA" id="ARBA00022475"/>
    </source>
</evidence>
<feature type="transmembrane region" description="Helical" evidence="6">
    <location>
        <begin position="60"/>
        <end position="82"/>
    </location>
</feature>
<dbReference type="PANTHER" id="PTHR36115:SF4">
    <property type="entry name" value="MEMBRANE PROTEIN"/>
    <property type="match status" value="1"/>
</dbReference>
<feature type="transmembrane region" description="Helical" evidence="6">
    <location>
        <begin position="119"/>
        <end position="138"/>
    </location>
</feature>
<dbReference type="Pfam" id="PF06271">
    <property type="entry name" value="RDD"/>
    <property type="match status" value="1"/>
</dbReference>
<keyword evidence="5 6" id="KW-0472">Membrane</keyword>
<feature type="transmembrane region" description="Helical" evidence="6">
    <location>
        <begin position="25"/>
        <end position="48"/>
    </location>
</feature>